<dbReference type="Proteomes" id="UP000315017">
    <property type="component" value="Chromosome"/>
</dbReference>
<dbReference type="RefSeq" id="WP_145084331.1">
    <property type="nucleotide sequence ID" value="NZ_CP036274.1"/>
</dbReference>
<dbReference type="KEGG" id="aagg:ETAA8_04830"/>
<sequence length="84" mass="9345">MPTNSQIIDALKRAAEALKGQTLTQNELDSVIDEYNRTSGTHRQKSRKAMKTGTGLTDDQIEKRASASDDVDRKIRDLEGLLND</sequence>
<name>A0A517Y5A9_9BACT</name>
<gene>
    <name evidence="2" type="ORF">ETAA8_04830</name>
</gene>
<organism evidence="2 3">
    <name type="scientific">Anatilimnocola aggregata</name>
    <dbReference type="NCBI Taxonomy" id="2528021"/>
    <lineage>
        <taxon>Bacteria</taxon>
        <taxon>Pseudomonadati</taxon>
        <taxon>Planctomycetota</taxon>
        <taxon>Planctomycetia</taxon>
        <taxon>Pirellulales</taxon>
        <taxon>Pirellulaceae</taxon>
        <taxon>Anatilimnocola</taxon>
    </lineage>
</organism>
<feature type="compositionally biased region" description="Basic and acidic residues" evidence="1">
    <location>
        <begin position="60"/>
        <end position="70"/>
    </location>
</feature>
<reference evidence="2 3" key="1">
    <citation type="submission" date="2019-02" db="EMBL/GenBank/DDBJ databases">
        <title>Deep-cultivation of Planctomycetes and their phenomic and genomic characterization uncovers novel biology.</title>
        <authorList>
            <person name="Wiegand S."/>
            <person name="Jogler M."/>
            <person name="Boedeker C."/>
            <person name="Pinto D."/>
            <person name="Vollmers J."/>
            <person name="Rivas-Marin E."/>
            <person name="Kohn T."/>
            <person name="Peeters S.H."/>
            <person name="Heuer A."/>
            <person name="Rast P."/>
            <person name="Oberbeckmann S."/>
            <person name="Bunk B."/>
            <person name="Jeske O."/>
            <person name="Meyerdierks A."/>
            <person name="Storesund J.E."/>
            <person name="Kallscheuer N."/>
            <person name="Luecker S."/>
            <person name="Lage O.M."/>
            <person name="Pohl T."/>
            <person name="Merkel B.J."/>
            <person name="Hornburger P."/>
            <person name="Mueller R.-W."/>
            <person name="Bruemmer F."/>
            <person name="Labrenz M."/>
            <person name="Spormann A.M."/>
            <person name="Op den Camp H."/>
            <person name="Overmann J."/>
            <person name="Amann R."/>
            <person name="Jetten M.S.M."/>
            <person name="Mascher T."/>
            <person name="Medema M.H."/>
            <person name="Devos D.P."/>
            <person name="Kaster A.-K."/>
            <person name="Ovreas L."/>
            <person name="Rohde M."/>
            <person name="Galperin M.Y."/>
            <person name="Jogler C."/>
        </authorList>
    </citation>
    <scope>NUCLEOTIDE SEQUENCE [LARGE SCALE GENOMIC DNA]</scope>
    <source>
        <strain evidence="2 3">ETA_A8</strain>
    </source>
</reference>
<feature type="compositionally biased region" description="Basic residues" evidence="1">
    <location>
        <begin position="40"/>
        <end position="50"/>
    </location>
</feature>
<dbReference type="AlphaFoldDB" id="A0A517Y5A9"/>
<accession>A0A517Y5A9</accession>
<evidence type="ECO:0000313" key="3">
    <source>
        <dbReference type="Proteomes" id="UP000315017"/>
    </source>
</evidence>
<feature type="region of interest" description="Disordered" evidence="1">
    <location>
        <begin position="35"/>
        <end position="70"/>
    </location>
</feature>
<protein>
    <submittedName>
        <fullName evidence="2">Uncharacterized protein</fullName>
    </submittedName>
</protein>
<evidence type="ECO:0000313" key="2">
    <source>
        <dbReference type="EMBL" id="QDU25415.1"/>
    </source>
</evidence>
<keyword evidence="3" id="KW-1185">Reference proteome</keyword>
<dbReference type="EMBL" id="CP036274">
    <property type="protein sequence ID" value="QDU25415.1"/>
    <property type="molecule type" value="Genomic_DNA"/>
</dbReference>
<evidence type="ECO:0000256" key="1">
    <source>
        <dbReference type="SAM" id="MobiDB-lite"/>
    </source>
</evidence>
<proteinExistence type="predicted"/>